<comment type="caution">
    <text evidence="1">The sequence shown here is derived from an EMBL/GenBank/DDBJ whole genome shotgun (WGS) entry which is preliminary data.</text>
</comment>
<dbReference type="SUPFAM" id="SSF52047">
    <property type="entry name" value="RNI-like"/>
    <property type="match status" value="1"/>
</dbReference>
<dbReference type="Gene3D" id="3.80.10.10">
    <property type="entry name" value="Ribonuclease Inhibitor"/>
    <property type="match status" value="1"/>
</dbReference>
<keyword evidence="2" id="KW-1185">Reference proteome</keyword>
<accession>A0A9P5XS51</accession>
<organism evidence="1 2">
    <name type="scientific">Collybia nuda</name>
    <dbReference type="NCBI Taxonomy" id="64659"/>
    <lineage>
        <taxon>Eukaryota</taxon>
        <taxon>Fungi</taxon>
        <taxon>Dikarya</taxon>
        <taxon>Basidiomycota</taxon>
        <taxon>Agaricomycotina</taxon>
        <taxon>Agaricomycetes</taxon>
        <taxon>Agaricomycetidae</taxon>
        <taxon>Agaricales</taxon>
        <taxon>Tricholomatineae</taxon>
        <taxon>Clitocybaceae</taxon>
        <taxon>Collybia</taxon>
    </lineage>
</organism>
<evidence type="ECO:0008006" key="3">
    <source>
        <dbReference type="Google" id="ProtNLM"/>
    </source>
</evidence>
<gene>
    <name evidence="1" type="ORF">BDZ94DRAFT_1315013</name>
</gene>
<proteinExistence type="predicted"/>
<dbReference type="OrthoDB" id="2898185at2759"/>
<dbReference type="EMBL" id="MU150415">
    <property type="protein sequence ID" value="KAF9456588.1"/>
    <property type="molecule type" value="Genomic_DNA"/>
</dbReference>
<evidence type="ECO:0000313" key="2">
    <source>
        <dbReference type="Proteomes" id="UP000807353"/>
    </source>
</evidence>
<sequence length="503" mass="56962">MDISPDLRHGRDLERKTVAEVPGDIPSLSTKKGMELAGKAERNILQQDTDPGRFPFELVGEILMWFCSSPAQLPAREISSDAFTFGHVCKTWRDVARARKDVWSSLRLNWAQCTSTLVAQESATYIAHTLGLSGNRPLNLQLFITAPQTSINSEALRIMLAPIFLQSGRWQKFLLTSSSEALEAITIIKNPFHIQLSTPILESFCIQSSTKLPNKDRDIQWSNTPFMNRLSAPMLRQAAFLDDAMMFIYPETLPWAQLAELDLLGLSVSVSLNEYAKILRHTDCMRKLRISVDRSLESEDPIVLDNLEILHIVEHGRPPCVPQYHTLMCGRLIELSVEYASNRMVIDSAEHTLRDILTSIHRLRRLYLQNVPLTEDGLIQTLNQCPYLTYLAVTNNESSDFNLPLTNQSLFQLTISQNCTLLPQLEEVFFESKACSDLHIERFVASRWDISNTTAGLRRLVYLSFGMVTEGRLQSQLRRYINCGLQVEIFESAPSDTKIEAAS</sequence>
<protein>
    <recommendedName>
        <fullName evidence="3">F-box domain-containing protein</fullName>
    </recommendedName>
</protein>
<evidence type="ECO:0000313" key="1">
    <source>
        <dbReference type="EMBL" id="KAF9456588.1"/>
    </source>
</evidence>
<dbReference type="AlphaFoldDB" id="A0A9P5XS51"/>
<name>A0A9P5XS51_9AGAR</name>
<dbReference type="Proteomes" id="UP000807353">
    <property type="component" value="Unassembled WGS sequence"/>
</dbReference>
<dbReference type="InterPro" id="IPR032675">
    <property type="entry name" value="LRR_dom_sf"/>
</dbReference>
<reference evidence="1" key="1">
    <citation type="submission" date="2020-11" db="EMBL/GenBank/DDBJ databases">
        <authorList>
            <consortium name="DOE Joint Genome Institute"/>
            <person name="Ahrendt S."/>
            <person name="Riley R."/>
            <person name="Andreopoulos W."/>
            <person name="Labutti K."/>
            <person name="Pangilinan J."/>
            <person name="Ruiz-Duenas F.J."/>
            <person name="Barrasa J.M."/>
            <person name="Sanchez-Garcia M."/>
            <person name="Camarero S."/>
            <person name="Miyauchi S."/>
            <person name="Serrano A."/>
            <person name="Linde D."/>
            <person name="Babiker R."/>
            <person name="Drula E."/>
            <person name="Ayuso-Fernandez I."/>
            <person name="Pacheco R."/>
            <person name="Padilla G."/>
            <person name="Ferreira P."/>
            <person name="Barriuso J."/>
            <person name="Kellner H."/>
            <person name="Castanera R."/>
            <person name="Alfaro M."/>
            <person name="Ramirez L."/>
            <person name="Pisabarro A.G."/>
            <person name="Kuo A."/>
            <person name="Tritt A."/>
            <person name="Lipzen A."/>
            <person name="He G."/>
            <person name="Yan M."/>
            <person name="Ng V."/>
            <person name="Cullen D."/>
            <person name="Martin F."/>
            <person name="Rosso M.-N."/>
            <person name="Henrissat B."/>
            <person name="Hibbett D."/>
            <person name="Martinez A.T."/>
            <person name="Grigoriev I.V."/>
        </authorList>
    </citation>
    <scope>NUCLEOTIDE SEQUENCE</scope>
    <source>
        <strain evidence="1">CBS 247.69</strain>
    </source>
</reference>